<protein>
    <submittedName>
        <fullName evidence="1">Uncharacterized protein</fullName>
    </submittedName>
</protein>
<dbReference type="Proteomes" id="UP001143910">
    <property type="component" value="Unassembled WGS sequence"/>
</dbReference>
<evidence type="ECO:0000313" key="1">
    <source>
        <dbReference type="EMBL" id="KAJ2969156.1"/>
    </source>
</evidence>
<reference evidence="1" key="1">
    <citation type="submission" date="2022-08" db="EMBL/GenBank/DDBJ databases">
        <title>Genome Sequence of Lecanicillium fungicola.</title>
        <authorList>
            <person name="Buettner E."/>
        </authorList>
    </citation>
    <scope>NUCLEOTIDE SEQUENCE</scope>
    <source>
        <strain evidence="1">Babe33</strain>
    </source>
</reference>
<accession>A0ACC1MS28</accession>
<comment type="caution">
    <text evidence="1">The sequence shown here is derived from an EMBL/GenBank/DDBJ whole genome shotgun (WGS) entry which is preliminary data.</text>
</comment>
<evidence type="ECO:0000313" key="2">
    <source>
        <dbReference type="Proteomes" id="UP001143910"/>
    </source>
</evidence>
<sequence>MGTLRNFLTVALLINIACSAASHKHGTVELDLKWVTIDSLNGVYFSDIYVGTPPQRITVVYAPTSSDLFVHNTGDEEYLNSCAAQTPNPICFAEYNNATTSSAVTLAPNAFNFNFLGLQSNGSYVAETIELGGGLIRNQTMASISSGALPFHLLGMGFDSIQGGVTHGTFPKYQSIMEQLVSHGAITSQTQSMWLNPDLGPGNGPTTFPNGSVLFGKLDYGLVDGKLITLPVTNPLDTRPAENPLNWNVAVASISKADAPMENIVANPRGDSCILDATTAFFALHNTSFARLIERFPMAVLNTSFGLPFYQIDCTERFNDANSLDFTFIDTKNLINKQTIRVPPEEVIWPTNNVVPGGSPDTCALAAFEWESYFGTDGIGSIFNCVLGVNVLKEAYVIHDVPNKQVSLAKAKRKNSYYKPDLRVIPAQGVLSLPP</sequence>
<gene>
    <name evidence="1" type="ORF">NQ176_g8818</name>
</gene>
<organism evidence="1 2">
    <name type="scientific">Zarea fungicola</name>
    <dbReference type="NCBI Taxonomy" id="93591"/>
    <lineage>
        <taxon>Eukaryota</taxon>
        <taxon>Fungi</taxon>
        <taxon>Dikarya</taxon>
        <taxon>Ascomycota</taxon>
        <taxon>Pezizomycotina</taxon>
        <taxon>Sordariomycetes</taxon>
        <taxon>Hypocreomycetidae</taxon>
        <taxon>Hypocreales</taxon>
        <taxon>Cordycipitaceae</taxon>
        <taxon>Zarea</taxon>
    </lineage>
</organism>
<dbReference type="EMBL" id="JANJQO010001810">
    <property type="protein sequence ID" value="KAJ2969156.1"/>
    <property type="molecule type" value="Genomic_DNA"/>
</dbReference>
<keyword evidence="2" id="KW-1185">Reference proteome</keyword>
<name>A0ACC1MS28_9HYPO</name>
<proteinExistence type="predicted"/>